<evidence type="ECO:0000313" key="1">
    <source>
        <dbReference type="EMBL" id="CAI4020818.1"/>
    </source>
</evidence>
<gene>
    <name evidence="1" type="ORF">C1SCF055_LOCUS45202</name>
</gene>
<protein>
    <submittedName>
        <fullName evidence="1">Uncharacterized protein</fullName>
    </submittedName>
</protein>
<dbReference type="Proteomes" id="UP001152797">
    <property type="component" value="Unassembled WGS sequence"/>
</dbReference>
<dbReference type="EMBL" id="CAMXCT020006834">
    <property type="protein sequence ID" value="CAL1174193.1"/>
    <property type="molecule type" value="Genomic_DNA"/>
</dbReference>
<proteinExistence type="predicted"/>
<dbReference type="EMBL" id="CAMXCT030006834">
    <property type="protein sequence ID" value="CAL4808130.1"/>
    <property type="molecule type" value="Genomic_DNA"/>
</dbReference>
<dbReference type="OrthoDB" id="408793at2759"/>
<reference evidence="1" key="1">
    <citation type="submission" date="2022-10" db="EMBL/GenBank/DDBJ databases">
        <authorList>
            <person name="Chen Y."/>
            <person name="Dougan E. K."/>
            <person name="Chan C."/>
            <person name="Rhodes N."/>
            <person name="Thang M."/>
        </authorList>
    </citation>
    <scope>NUCLEOTIDE SEQUENCE</scope>
</reference>
<reference evidence="2 3" key="2">
    <citation type="submission" date="2024-05" db="EMBL/GenBank/DDBJ databases">
        <authorList>
            <person name="Chen Y."/>
            <person name="Shah S."/>
            <person name="Dougan E. K."/>
            <person name="Thang M."/>
            <person name="Chan C."/>
        </authorList>
    </citation>
    <scope>NUCLEOTIDE SEQUENCE [LARGE SCALE GENOMIC DNA]</scope>
</reference>
<evidence type="ECO:0000313" key="2">
    <source>
        <dbReference type="EMBL" id="CAL4808130.1"/>
    </source>
</evidence>
<comment type="caution">
    <text evidence="1">The sequence shown here is derived from an EMBL/GenBank/DDBJ whole genome shotgun (WGS) entry which is preliminary data.</text>
</comment>
<name>A0A9P1GU21_9DINO</name>
<organism evidence="1">
    <name type="scientific">Cladocopium goreaui</name>
    <dbReference type="NCBI Taxonomy" id="2562237"/>
    <lineage>
        <taxon>Eukaryota</taxon>
        <taxon>Sar</taxon>
        <taxon>Alveolata</taxon>
        <taxon>Dinophyceae</taxon>
        <taxon>Suessiales</taxon>
        <taxon>Symbiodiniaceae</taxon>
        <taxon>Cladocopium</taxon>
    </lineage>
</organism>
<accession>A0A9P1GU21</accession>
<evidence type="ECO:0000313" key="3">
    <source>
        <dbReference type="Proteomes" id="UP001152797"/>
    </source>
</evidence>
<dbReference type="EMBL" id="CAMXCT010006834">
    <property type="protein sequence ID" value="CAI4020818.1"/>
    <property type="molecule type" value="Genomic_DNA"/>
</dbReference>
<sequence length="118" mass="12753">MCLAGGTLENTCNFELRTDLETAILEISAEGSKTMKDAEPTSLRALLQELEESGIVDATVCCHQVSRVSPTLDSDETEGTESCDGYMVKPKEKKVTLQWTAMSGNLKSSNVASCFPND</sequence>
<dbReference type="AlphaFoldDB" id="A0A9P1GU21"/>
<keyword evidence="3" id="KW-1185">Reference proteome</keyword>